<evidence type="ECO:0000313" key="1">
    <source>
        <dbReference type="EMBL" id="KAI2667386.1"/>
    </source>
</evidence>
<comment type="caution">
    <text evidence="1">The sequence shown here is derived from an EMBL/GenBank/DDBJ whole genome shotgun (WGS) entry which is preliminary data.</text>
</comment>
<dbReference type="PANTHER" id="PTHR35617:SF3">
    <property type="entry name" value="CORE-BINDING (CB) DOMAIN-CONTAINING PROTEIN"/>
    <property type="match status" value="1"/>
</dbReference>
<dbReference type="Proteomes" id="UP000830375">
    <property type="component" value="Unassembled WGS sequence"/>
</dbReference>
<dbReference type="EMBL" id="JACTAM010000002">
    <property type="protein sequence ID" value="KAI2667386.1"/>
    <property type="molecule type" value="Genomic_DNA"/>
</dbReference>
<gene>
    <name evidence="1" type="ORF">H4Q32_003854</name>
</gene>
<keyword evidence="2" id="KW-1185">Reference proteome</keyword>
<reference evidence="1 2" key="1">
    <citation type="submission" date="2022-01" db="EMBL/GenBank/DDBJ databases">
        <title>A high-quality chromosome-level genome assembly of rohu carp, Labeo rohita.</title>
        <authorList>
            <person name="Arick M.A. II"/>
            <person name="Hsu C.-Y."/>
            <person name="Magbanua Z."/>
            <person name="Pechanova O."/>
            <person name="Grover C."/>
            <person name="Miller E."/>
            <person name="Thrash A."/>
            <person name="Ezzel L."/>
            <person name="Alam S."/>
            <person name="Benzie J."/>
            <person name="Hamilton M."/>
            <person name="Karsi A."/>
            <person name="Lawrence M.L."/>
            <person name="Peterson D.G."/>
        </authorList>
    </citation>
    <scope>NUCLEOTIDE SEQUENCE [LARGE SCALE GENOMIC DNA]</scope>
    <source>
        <strain evidence="2">BAU-BD-2019</strain>
        <tissue evidence="1">Blood</tissue>
    </source>
</reference>
<organism evidence="1 2">
    <name type="scientific">Labeo rohita</name>
    <name type="common">Indian major carp</name>
    <name type="synonym">Cyprinus rohita</name>
    <dbReference type="NCBI Taxonomy" id="84645"/>
    <lineage>
        <taxon>Eukaryota</taxon>
        <taxon>Metazoa</taxon>
        <taxon>Chordata</taxon>
        <taxon>Craniata</taxon>
        <taxon>Vertebrata</taxon>
        <taxon>Euteleostomi</taxon>
        <taxon>Actinopterygii</taxon>
        <taxon>Neopterygii</taxon>
        <taxon>Teleostei</taxon>
        <taxon>Ostariophysi</taxon>
        <taxon>Cypriniformes</taxon>
        <taxon>Cyprinidae</taxon>
        <taxon>Labeoninae</taxon>
        <taxon>Labeonini</taxon>
        <taxon>Labeo</taxon>
    </lineage>
</organism>
<accession>A0ABQ8MX20</accession>
<sequence length="323" mass="35907">MLRDKHVLVRTDKTVTVAYINHQGGHAPVACRNSPTISSSGVRRGSSRCALFTFQESLVVQLMHSQDSSPFLENGNSTPSEAQVDLFATSKSSHCQLFYSLTEAPLGRDALAYSWPRGLLKYAFPPVSLLAQILCKIREDEEQVLLVAPYWPTQTWFANLMLLATAPPWKIPLRKDLLSQGMGTIWHPHPDLWNLHVSLLGLQRAPFEPLGSVEFKFLSLKTALLTALASIKRDQVVNLQALPSEEADPALALLCPVRALRVYVDCTRSFRRSEQLFVCFGGQQKGNAVSKQRLAHWVVDAITLAYESQGEPYPLGVRAQSTL</sequence>
<evidence type="ECO:0000313" key="2">
    <source>
        <dbReference type="Proteomes" id="UP000830375"/>
    </source>
</evidence>
<name>A0ABQ8MX20_LABRO</name>
<protein>
    <submittedName>
        <fullName evidence="1">Uncharacterized protein</fullName>
    </submittedName>
</protein>
<proteinExistence type="predicted"/>
<dbReference type="PANTHER" id="PTHR35617">
    <property type="entry name" value="PHAGE_INTEGRASE DOMAIN-CONTAINING PROTEIN"/>
    <property type="match status" value="1"/>
</dbReference>